<dbReference type="eggNOG" id="KOG2195">
    <property type="taxonomic scope" value="Eukaryota"/>
</dbReference>
<dbReference type="PANTHER" id="PTHR12147:SF26">
    <property type="entry name" value="PEPTIDASE M28 DOMAIN-CONTAINING PROTEIN"/>
    <property type="match status" value="1"/>
</dbReference>
<reference evidence="10" key="4">
    <citation type="journal article" date="2015" name="G3 (Bethesda)">
        <title>Genome sequences of three phytopathogenic species of the Magnaporthaceae family of fungi.</title>
        <authorList>
            <person name="Okagaki L.H."/>
            <person name="Nunes C.C."/>
            <person name="Sailsbery J."/>
            <person name="Clay B."/>
            <person name="Brown D."/>
            <person name="John T."/>
            <person name="Oh Y."/>
            <person name="Young N."/>
            <person name="Fitzgerald M."/>
            <person name="Haas B.J."/>
            <person name="Zeng Q."/>
            <person name="Young S."/>
            <person name="Adiconis X."/>
            <person name="Fan L."/>
            <person name="Levin J.Z."/>
            <person name="Mitchell T.K."/>
            <person name="Okubara P.A."/>
            <person name="Farman M.L."/>
            <person name="Kohn L.M."/>
            <person name="Birren B."/>
            <person name="Ma L.-J."/>
            <person name="Dean R.A."/>
        </authorList>
    </citation>
    <scope>NUCLEOTIDE SEQUENCE</scope>
    <source>
        <strain evidence="10">ATCC 64411 / 73-15</strain>
    </source>
</reference>
<dbReference type="InterPro" id="IPR045175">
    <property type="entry name" value="M28_fam"/>
</dbReference>
<feature type="domain" description="Peptidase M28" evidence="8">
    <location>
        <begin position="25"/>
        <end position="220"/>
    </location>
</feature>
<evidence type="ECO:0000313" key="9">
    <source>
        <dbReference type="EMBL" id="KLU82163.1"/>
    </source>
</evidence>
<dbReference type="OMA" id="WIDITRS"/>
<dbReference type="AlphaFoldDB" id="A0A0C4DN61"/>
<comment type="similarity">
    <text evidence="2">Belongs to the peptidase M28 family. M28B subfamily.</text>
</comment>
<accession>A0A0C4DN61</accession>
<evidence type="ECO:0000256" key="7">
    <source>
        <dbReference type="RuleBase" id="RU361240"/>
    </source>
</evidence>
<dbReference type="GO" id="GO:0006508">
    <property type="term" value="P:proteolysis"/>
    <property type="evidence" value="ECO:0007669"/>
    <property type="project" value="UniProtKB-KW"/>
</dbReference>
<dbReference type="OrthoDB" id="10013407at2759"/>
<evidence type="ECO:0000259" key="8">
    <source>
        <dbReference type="Pfam" id="PF04389"/>
    </source>
</evidence>
<dbReference type="EnsemblFungi" id="MAPG_01239T0">
    <property type="protein sequence ID" value="MAPG_01239T0"/>
    <property type="gene ID" value="MAPG_01239"/>
</dbReference>
<name>A0A0C4DN61_MAGP6</name>
<dbReference type="EMBL" id="ADBL01000290">
    <property type="status" value="NOT_ANNOTATED_CDS"/>
    <property type="molecule type" value="Genomic_DNA"/>
</dbReference>
<dbReference type="Gene3D" id="3.40.630.10">
    <property type="entry name" value="Zn peptidases"/>
    <property type="match status" value="1"/>
</dbReference>
<evidence type="ECO:0000256" key="2">
    <source>
        <dbReference type="ARBA" id="ARBA00005634"/>
    </source>
</evidence>
<dbReference type="VEuPathDB" id="FungiDB:MAPG_01239"/>
<keyword evidence="6 7" id="KW-0862">Zinc</keyword>
<evidence type="ECO:0000256" key="5">
    <source>
        <dbReference type="ARBA" id="ARBA00022801"/>
    </source>
</evidence>
<reference evidence="11" key="1">
    <citation type="submission" date="2010-05" db="EMBL/GenBank/DDBJ databases">
        <title>The genome sequence of Magnaporthe poae strain ATCC 64411.</title>
        <authorList>
            <person name="Ma L.-J."/>
            <person name="Dead R."/>
            <person name="Young S."/>
            <person name="Zeng Q."/>
            <person name="Koehrsen M."/>
            <person name="Alvarado L."/>
            <person name="Berlin A."/>
            <person name="Chapman S.B."/>
            <person name="Chen Z."/>
            <person name="Freedman E."/>
            <person name="Gellesch M."/>
            <person name="Goldberg J."/>
            <person name="Griggs A."/>
            <person name="Gujja S."/>
            <person name="Heilman E.R."/>
            <person name="Heiman D."/>
            <person name="Hepburn T."/>
            <person name="Howarth C."/>
            <person name="Jen D."/>
            <person name="Larson L."/>
            <person name="Mehta T."/>
            <person name="Neiman D."/>
            <person name="Pearson M."/>
            <person name="Roberts A."/>
            <person name="Saif S."/>
            <person name="Shea T."/>
            <person name="Shenoy N."/>
            <person name="Sisk P."/>
            <person name="Stolte C."/>
            <person name="Sykes S."/>
            <person name="Walk T."/>
            <person name="White J."/>
            <person name="Yandava C."/>
            <person name="Haas B."/>
            <person name="Nusbaum C."/>
            <person name="Birren B."/>
        </authorList>
    </citation>
    <scope>NUCLEOTIDE SEQUENCE [LARGE SCALE GENOMIC DNA]</scope>
    <source>
        <strain evidence="11">ATCC 64411 / 73-15</strain>
    </source>
</reference>
<dbReference type="Pfam" id="PF04389">
    <property type="entry name" value="Peptidase_M28"/>
    <property type="match status" value="1"/>
</dbReference>
<dbReference type="EMBL" id="GL876966">
    <property type="protein sequence ID" value="KLU82163.1"/>
    <property type="molecule type" value="Genomic_DNA"/>
</dbReference>
<dbReference type="PANTHER" id="PTHR12147">
    <property type="entry name" value="METALLOPEPTIDASE M28 FAMILY MEMBER"/>
    <property type="match status" value="1"/>
</dbReference>
<sequence length="232" mass="24570">RLQAGERLTVGLKTGNVIDRRPTQNVIAETVAGDASKTVVFGAHLDSVIDGPGINDNASGSSLLLELITALVQLASPRYKVRFAWWAAEERGLWGSDHYVSELSASEAAQVLAYVNFDMVGKGFSGVFDGDGSAFSKPGPAGSGTIQKLLTQGFQGQGLTVTPAELSERTDYRAFWRTLGKPVGGTHSGVSQDRCYHSACDNVTNIEFATLTSHTKAAAYALAVMAMKGLDV</sequence>
<evidence type="ECO:0000256" key="4">
    <source>
        <dbReference type="ARBA" id="ARBA00022723"/>
    </source>
</evidence>
<reference evidence="10" key="5">
    <citation type="submission" date="2015-06" db="UniProtKB">
        <authorList>
            <consortium name="EnsemblFungi"/>
        </authorList>
    </citation>
    <scope>IDENTIFICATION</scope>
    <source>
        <strain evidence="10">ATCC 64411</strain>
    </source>
</reference>
<keyword evidence="4 7" id="KW-0479">Metal-binding</keyword>
<evidence type="ECO:0000256" key="6">
    <source>
        <dbReference type="ARBA" id="ARBA00022833"/>
    </source>
</evidence>
<organism evidence="10 11">
    <name type="scientific">Magnaporthiopsis poae (strain ATCC 64411 / 73-15)</name>
    <name type="common">Kentucky bluegrass fungus</name>
    <name type="synonym">Magnaporthe poae</name>
    <dbReference type="NCBI Taxonomy" id="644358"/>
    <lineage>
        <taxon>Eukaryota</taxon>
        <taxon>Fungi</taxon>
        <taxon>Dikarya</taxon>
        <taxon>Ascomycota</taxon>
        <taxon>Pezizomycotina</taxon>
        <taxon>Sordariomycetes</taxon>
        <taxon>Sordariomycetidae</taxon>
        <taxon>Magnaporthales</taxon>
        <taxon>Magnaporthaceae</taxon>
        <taxon>Magnaporthiopsis</taxon>
    </lineage>
</organism>
<evidence type="ECO:0000313" key="10">
    <source>
        <dbReference type="EnsemblFungi" id="MAPG_01239T0"/>
    </source>
</evidence>
<dbReference type="STRING" id="644358.A0A0C4DN61"/>
<reference evidence="9" key="2">
    <citation type="submission" date="2010-05" db="EMBL/GenBank/DDBJ databases">
        <title>The Genome Sequence of Magnaporthe poae strain ATCC 64411.</title>
        <authorList>
            <consortium name="The Broad Institute Genome Sequencing Platform"/>
            <consortium name="Broad Institute Genome Sequencing Center for Infectious Disease"/>
            <person name="Ma L.-J."/>
            <person name="Dead R."/>
            <person name="Young S."/>
            <person name="Zeng Q."/>
            <person name="Koehrsen M."/>
            <person name="Alvarado L."/>
            <person name="Berlin A."/>
            <person name="Chapman S.B."/>
            <person name="Chen Z."/>
            <person name="Freedman E."/>
            <person name="Gellesch M."/>
            <person name="Goldberg J."/>
            <person name="Griggs A."/>
            <person name="Gujja S."/>
            <person name="Heilman E.R."/>
            <person name="Heiman D."/>
            <person name="Hepburn T."/>
            <person name="Howarth C."/>
            <person name="Jen D."/>
            <person name="Larson L."/>
            <person name="Mehta T."/>
            <person name="Neiman D."/>
            <person name="Pearson M."/>
            <person name="Roberts A."/>
            <person name="Saif S."/>
            <person name="Shea T."/>
            <person name="Shenoy N."/>
            <person name="Sisk P."/>
            <person name="Stolte C."/>
            <person name="Sykes S."/>
            <person name="Walk T."/>
            <person name="White J."/>
            <person name="Yandava C."/>
            <person name="Haas B."/>
            <person name="Nusbaum C."/>
            <person name="Birren B."/>
        </authorList>
    </citation>
    <scope>NUCLEOTIDE SEQUENCE</scope>
    <source>
        <strain evidence="9">ATCC 64411</strain>
    </source>
</reference>
<protein>
    <recommendedName>
        <fullName evidence="7">Peptide hydrolase</fullName>
        <ecNumber evidence="7">3.4.-.-</ecNumber>
    </recommendedName>
</protein>
<comment type="cofactor">
    <cofactor evidence="1">
        <name>Zn(2+)</name>
        <dbReference type="ChEBI" id="CHEBI:29105"/>
    </cofactor>
</comment>
<evidence type="ECO:0000313" key="11">
    <source>
        <dbReference type="Proteomes" id="UP000011715"/>
    </source>
</evidence>
<dbReference type="InterPro" id="IPR007484">
    <property type="entry name" value="Peptidase_M28"/>
</dbReference>
<proteinExistence type="inferred from homology"/>
<dbReference type="GO" id="GO:0008235">
    <property type="term" value="F:metalloexopeptidase activity"/>
    <property type="evidence" value="ECO:0007669"/>
    <property type="project" value="InterPro"/>
</dbReference>
<dbReference type="Proteomes" id="UP000011715">
    <property type="component" value="Unassembled WGS sequence"/>
</dbReference>
<keyword evidence="3 7" id="KW-0645">Protease</keyword>
<keyword evidence="5 7" id="KW-0378">Hydrolase</keyword>
<evidence type="ECO:0000256" key="1">
    <source>
        <dbReference type="ARBA" id="ARBA00001947"/>
    </source>
</evidence>
<dbReference type="GO" id="GO:0046872">
    <property type="term" value="F:metal ion binding"/>
    <property type="evidence" value="ECO:0007669"/>
    <property type="project" value="UniProtKB-KW"/>
</dbReference>
<keyword evidence="11" id="KW-1185">Reference proteome</keyword>
<evidence type="ECO:0000256" key="3">
    <source>
        <dbReference type="ARBA" id="ARBA00022670"/>
    </source>
</evidence>
<dbReference type="EC" id="3.4.-.-" evidence="7"/>
<reference evidence="9" key="3">
    <citation type="submission" date="2011-03" db="EMBL/GenBank/DDBJ databases">
        <title>Annotation of Magnaporthe poae ATCC 64411.</title>
        <authorList>
            <person name="Ma L.-J."/>
            <person name="Dead R."/>
            <person name="Young S.K."/>
            <person name="Zeng Q."/>
            <person name="Gargeya S."/>
            <person name="Fitzgerald M."/>
            <person name="Haas B."/>
            <person name="Abouelleil A."/>
            <person name="Alvarado L."/>
            <person name="Arachchi H.M."/>
            <person name="Berlin A."/>
            <person name="Brown A."/>
            <person name="Chapman S.B."/>
            <person name="Chen Z."/>
            <person name="Dunbar C."/>
            <person name="Freedman E."/>
            <person name="Gearin G."/>
            <person name="Gellesch M."/>
            <person name="Goldberg J."/>
            <person name="Griggs A."/>
            <person name="Gujja S."/>
            <person name="Heiman D."/>
            <person name="Howarth C."/>
            <person name="Larson L."/>
            <person name="Lui A."/>
            <person name="MacDonald P.J.P."/>
            <person name="Mehta T."/>
            <person name="Montmayeur A."/>
            <person name="Murphy C."/>
            <person name="Neiman D."/>
            <person name="Pearson M."/>
            <person name="Priest M."/>
            <person name="Roberts A."/>
            <person name="Saif S."/>
            <person name="Shea T."/>
            <person name="Shenoy N."/>
            <person name="Sisk P."/>
            <person name="Stolte C."/>
            <person name="Sykes S."/>
            <person name="Yandava C."/>
            <person name="Wortman J."/>
            <person name="Nusbaum C."/>
            <person name="Birren B."/>
        </authorList>
    </citation>
    <scope>NUCLEOTIDE SEQUENCE</scope>
    <source>
        <strain evidence="9">ATCC 64411</strain>
    </source>
</reference>
<gene>
    <name evidence="9" type="ORF">MAPG_01239</name>
</gene>
<dbReference type="SUPFAM" id="SSF53187">
    <property type="entry name" value="Zn-dependent exopeptidases"/>
    <property type="match status" value="1"/>
</dbReference>